<sequence length="202" mass="21314">MALKMGAEDRKKVFIAGGLGLVVLVLAVRMILQTFVGGSTPAPAPAPAAGTSAPAAAGTGRASGEHEATKLSSPLAKLDPTLHPEWMAAAESLEYAGKGRNIFSMNAEPPAIEAVKAPIRPVAAMVPTGPPPPPPIDLKFFGYEESKSGKRRAFLLHGDDVFIALEGDVVDHRYKVLSILPTSLRVEDIPYSNTQSLPRIQN</sequence>
<dbReference type="AlphaFoldDB" id="A0A4Q1SB93"/>
<comment type="caution">
    <text evidence="3">The sequence shown here is derived from an EMBL/GenBank/DDBJ whole genome shotgun (WGS) entry which is preliminary data.</text>
</comment>
<accession>A0A4Q1SB93</accession>
<keyword evidence="2" id="KW-0472">Membrane</keyword>
<feature type="compositionally biased region" description="Low complexity" evidence="1">
    <location>
        <begin position="42"/>
        <end position="62"/>
    </location>
</feature>
<keyword evidence="2" id="KW-0812">Transmembrane</keyword>
<name>A0A4Q1SB93_9BACT</name>
<feature type="transmembrane region" description="Helical" evidence="2">
    <location>
        <begin position="12"/>
        <end position="32"/>
    </location>
</feature>
<organism evidence="3 4">
    <name type="scientific">Silvibacterium dinghuense</name>
    <dbReference type="NCBI Taxonomy" id="1560006"/>
    <lineage>
        <taxon>Bacteria</taxon>
        <taxon>Pseudomonadati</taxon>
        <taxon>Acidobacteriota</taxon>
        <taxon>Terriglobia</taxon>
        <taxon>Terriglobales</taxon>
        <taxon>Acidobacteriaceae</taxon>
        <taxon>Silvibacterium</taxon>
    </lineage>
</organism>
<proteinExistence type="predicted"/>
<feature type="region of interest" description="Disordered" evidence="1">
    <location>
        <begin position="42"/>
        <end position="71"/>
    </location>
</feature>
<reference evidence="3 4" key="1">
    <citation type="journal article" date="2016" name="Int. J. Syst. Evol. Microbiol.">
        <title>Acidipila dinghuensis sp. nov., an acidobacterium isolated from forest soil.</title>
        <authorList>
            <person name="Jiang Y.W."/>
            <person name="Wang J."/>
            <person name="Chen M.H."/>
            <person name="Lv Y.Y."/>
            <person name="Qiu L.H."/>
        </authorList>
    </citation>
    <scope>NUCLEOTIDE SEQUENCE [LARGE SCALE GENOMIC DNA]</scope>
    <source>
        <strain evidence="3 4">DHOF10</strain>
    </source>
</reference>
<dbReference type="OrthoDB" id="115912at2"/>
<protein>
    <submittedName>
        <fullName evidence="3">Uncharacterized protein</fullName>
    </submittedName>
</protein>
<evidence type="ECO:0000256" key="1">
    <source>
        <dbReference type="SAM" id="MobiDB-lite"/>
    </source>
</evidence>
<dbReference type="Proteomes" id="UP000290253">
    <property type="component" value="Unassembled WGS sequence"/>
</dbReference>
<dbReference type="EMBL" id="SDMK01000003">
    <property type="protein sequence ID" value="RXS94401.1"/>
    <property type="molecule type" value="Genomic_DNA"/>
</dbReference>
<keyword evidence="4" id="KW-1185">Reference proteome</keyword>
<dbReference type="RefSeq" id="WP_129209139.1">
    <property type="nucleotide sequence ID" value="NZ_BMGU01000005.1"/>
</dbReference>
<evidence type="ECO:0000313" key="4">
    <source>
        <dbReference type="Proteomes" id="UP000290253"/>
    </source>
</evidence>
<keyword evidence="2" id="KW-1133">Transmembrane helix</keyword>
<gene>
    <name evidence="3" type="ORF">ESZ00_15095</name>
</gene>
<evidence type="ECO:0000313" key="3">
    <source>
        <dbReference type="EMBL" id="RXS94401.1"/>
    </source>
</evidence>
<evidence type="ECO:0000256" key="2">
    <source>
        <dbReference type="SAM" id="Phobius"/>
    </source>
</evidence>